<comment type="catalytic activity">
    <reaction evidence="4">
        <text>a 2'-deoxyadenosine in DNA + S-adenosyl-L-methionine = an N(6)-methyl-2'-deoxyadenosine in DNA + S-adenosyl-L-homocysteine + H(+)</text>
        <dbReference type="Rhea" id="RHEA:15197"/>
        <dbReference type="Rhea" id="RHEA-COMP:12418"/>
        <dbReference type="Rhea" id="RHEA-COMP:12419"/>
        <dbReference type="ChEBI" id="CHEBI:15378"/>
        <dbReference type="ChEBI" id="CHEBI:57856"/>
        <dbReference type="ChEBI" id="CHEBI:59789"/>
        <dbReference type="ChEBI" id="CHEBI:90615"/>
        <dbReference type="ChEBI" id="CHEBI:90616"/>
        <dbReference type="EC" id="2.1.1.72"/>
    </reaction>
</comment>
<protein>
    <recommendedName>
        <fullName evidence="1">site-specific DNA-methyltransferase (adenine-specific)</fullName>
        <ecNumber evidence="1">2.1.1.72</ecNumber>
    </recommendedName>
</protein>
<accession>A0A377J6G7</accession>
<feature type="domain" description="TaqI-like C-terminal specificity" evidence="5">
    <location>
        <begin position="374"/>
        <end position="454"/>
    </location>
</feature>
<dbReference type="InterPro" id="IPR025931">
    <property type="entry name" value="TaqI_C"/>
</dbReference>
<evidence type="ECO:0000256" key="1">
    <source>
        <dbReference type="ARBA" id="ARBA00011900"/>
    </source>
</evidence>
<dbReference type="GO" id="GO:0032259">
    <property type="term" value="P:methylation"/>
    <property type="evidence" value="ECO:0007669"/>
    <property type="project" value="UniProtKB-KW"/>
</dbReference>
<keyword evidence="2" id="KW-0489">Methyltransferase</keyword>
<dbReference type="PANTHER" id="PTHR33841:SF1">
    <property type="entry name" value="DNA METHYLTRANSFERASE A"/>
    <property type="match status" value="1"/>
</dbReference>
<sequence>MTSPKPIIDREKGVIYLTERQRTEQLIKPILRGRDIKRYSYEWAGLWIIGTFPALKLNIDDHPALRNYLESYRPRIDQSGEKGCRKKTSNKWFETQDNIAYYQEFEKEKIVWNPVSGEYFFTHIKETMYFNNSLFMMTDSSDNAPSPSLRGSEATEAIHKNKAQKADSSMDCHEVVPTSRNDKLLYILGLMNSTLYKWLITQMTNLVETGKYAYGAKDKIERLPIPKVDSKTEVEFIQIVQEILEKKILEKKKVDSSVEAMDCHAHQAARNDTQKMDSSPNAISSSLRADEIGVAIQELESKLDNLVYKLYNLSDDEIELIESMGGVIIALLLISAIDSRLPKLTKLLIENFEKELCEAFRFCDELKLPKREYQGKIIWAELARKGNSFVVDENGLFTMAGSFLLTINDKTQDCYYLCSALNTPMALFYLEQVYTKLDDTGWQWKKDPLEKIPIPKITEFNKHIANEIIELTKQVHLQRDESLEKRIRECFYEIYNFDDEEKKFFETHFLTKGDI</sequence>
<organism evidence="6 7">
    <name type="scientific">Helicobacter canis</name>
    <dbReference type="NCBI Taxonomy" id="29419"/>
    <lineage>
        <taxon>Bacteria</taxon>
        <taxon>Pseudomonadati</taxon>
        <taxon>Campylobacterota</taxon>
        <taxon>Epsilonproteobacteria</taxon>
        <taxon>Campylobacterales</taxon>
        <taxon>Helicobacteraceae</taxon>
        <taxon>Helicobacter</taxon>
    </lineage>
</organism>
<dbReference type="InterPro" id="IPR050953">
    <property type="entry name" value="N4_N6_ade-DNA_methylase"/>
</dbReference>
<dbReference type="AlphaFoldDB" id="A0A377J6G7"/>
<reference evidence="6 7" key="1">
    <citation type="submission" date="2018-06" db="EMBL/GenBank/DDBJ databases">
        <authorList>
            <consortium name="Pathogen Informatics"/>
            <person name="Doyle S."/>
        </authorList>
    </citation>
    <scope>NUCLEOTIDE SEQUENCE [LARGE SCALE GENOMIC DNA]</scope>
    <source>
        <strain evidence="6 7">NCTC12410</strain>
    </source>
</reference>
<dbReference type="PANTHER" id="PTHR33841">
    <property type="entry name" value="DNA METHYLTRANSFERASE YEEA-RELATED"/>
    <property type="match status" value="1"/>
</dbReference>
<dbReference type="GO" id="GO:0009007">
    <property type="term" value="F:site-specific DNA-methyltransferase (adenine-specific) activity"/>
    <property type="evidence" value="ECO:0007669"/>
    <property type="project" value="UniProtKB-EC"/>
</dbReference>
<gene>
    <name evidence="6" type="ORF">NCTC12410_01726</name>
</gene>
<dbReference type="Proteomes" id="UP000254841">
    <property type="component" value="Unassembled WGS sequence"/>
</dbReference>
<evidence type="ECO:0000313" key="7">
    <source>
        <dbReference type="Proteomes" id="UP000254841"/>
    </source>
</evidence>
<proteinExistence type="predicted"/>
<evidence type="ECO:0000259" key="5">
    <source>
        <dbReference type="Pfam" id="PF12950"/>
    </source>
</evidence>
<feature type="domain" description="TaqI-like C-terminal specificity" evidence="5">
    <location>
        <begin position="28"/>
        <end position="141"/>
    </location>
</feature>
<evidence type="ECO:0000313" key="6">
    <source>
        <dbReference type="EMBL" id="STO97885.1"/>
    </source>
</evidence>
<dbReference type="EMBL" id="UGHV01000001">
    <property type="protein sequence ID" value="STO97885.1"/>
    <property type="molecule type" value="Genomic_DNA"/>
</dbReference>
<keyword evidence="3" id="KW-0808">Transferase</keyword>
<dbReference type="OrthoDB" id="9761012at2"/>
<dbReference type="EC" id="2.1.1.72" evidence="1"/>
<dbReference type="REBASE" id="431694">
    <property type="entry name" value="Hca12410ORF1724P"/>
</dbReference>
<evidence type="ECO:0000256" key="4">
    <source>
        <dbReference type="ARBA" id="ARBA00047942"/>
    </source>
</evidence>
<name>A0A377J6G7_9HELI</name>
<evidence type="ECO:0000256" key="3">
    <source>
        <dbReference type="ARBA" id="ARBA00022679"/>
    </source>
</evidence>
<dbReference type="Pfam" id="PF12950">
    <property type="entry name" value="TaqI_C"/>
    <property type="match status" value="2"/>
</dbReference>
<evidence type="ECO:0000256" key="2">
    <source>
        <dbReference type="ARBA" id="ARBA00022603"/>
    </source>
</evidence>